<sequence length="331" mass="36884">MNSHPVRAVPSLALPSPTEIRSLDITHRRRIQTYFTDTPNVIAPCEGFEVVNPTNFPLVLLCSYAMFKSLITTLRFATLHDLTFTPRRFAGHSKWQNIRHIKGAKDAARSALFTRLSRQIKVAIQEGGSSDVKKNLQLENIIEQCRRANMPIATIQSVIKSCESDKSNSKPHLFEIKGPGGCIILCEVFTSNLHALRQNISTLLRKNKGKYSDGGAMHMFEQKGIIETELDSEKPVEGVLEAATDHAIEAGAEDVKITDPEQKLQFVCGATSLKKVVAALENFNYKISSASVEFIPYKLQELNDDDLKLCANLYEKLEAMPEVVRLSDNIA</sequence>
<dbReference type="Pfam" id="PF20772">
    <property type="entry name" value="TACO1_YebC_N"/>
    <property type="match status" value="1"/>
</dbReference>
<keyword evidence="4" id="KW-0175">Coiled coil</keyword>
<dbReference type="Gene3D" id="1.10.10.200">
    <property type="match status" value="1"/>
</dbReference>
<dbReference type="AlphaFoldDB" id="A0AA38I966"/>
<name>A0AA38I966_9CUCU</name>
<evidence type="ECO:0000256" key="5">
    <source>
        <dbReference type="ARBA" id="ARBA00023128"/>
    </source>
</evidence>
<dbReference type="InterPro" id="IPR002876">
    <property type="entry name" value="Transcrip_reg_TACO1-like"/>
</dbReference>
<evidence type="ECO:0000313" key="12">
    <source>
        <dbReference type="EMBL" id="KAJ3651091.1"/>
    </source>
</evidence>
<organism evidence="12 13">
    <name type="scientific">Zophobas morio</name>
    <dbReference type="NCBI Taxonomy" id="2755281"/>
    <lineage>
        <taxon>Eukaryota</taxon>
        <taxon>Metazoa</taxon>
        <taxon>Ecdysozoa</taxon>
        <taxon>Arthropoda</taxon>
        <taxon>Hexapoda</taxon>
        <taxon>Insecta</taxon>
        <taxon>Pterygota</taxon>
        <taxon>Neoptera</taxon>
        <taxon>Endopterygota</taxon>
        <taxon>Coleoptera</taxon>
        <taxon>Polyphaga</taxon>
        <taxon>Cucujiformia</taxon>
        <taxon>Tenebrionidae</taxon>
        <taxon>Zophobas</taxon>
    </lineage>
</organism>
<gene>
    <name evidence="12" type="ORF">Zmor_017151</name>
</gene>
<dbReference type="EMBL" id="JALNTZ010000005">
    <property type="protein sequence ID" value="KAJ3651091.1"/>
    <property type="molecule type" value="Genomic_DNA"/>
</dbReference>
<proteinExistence type="inferred from homology"/>
<evidence type="ECO:0000256" key="8">
    <source>
        <dbReference type="ARBA" id="ARBA00073666"/>
    </source>
</evidence>
<keyword evidence="13" id="KW-1185">Reference proteome</keyword>
<dbReference type="Pfam" id="PF01709">
    <property type="entry name" value="Transcrip_reg"/>
    <property type="match status" value="1"/>
</dbReference>
<dbReference type="PANTHER" id="PTHR12532">
    <property type="entry name" value="TRANSLATIONAL ACTIVATOR OF CYTOCHROME C OXIDASE 1"/>
    <property type="match status" value="1"/>
</dbReference>
<comment type="function">
    <text evidence="7">Acts as a translational activator of mitochondrially-encoded cytochrome c oxidase 1.</text>
</comment>
<protein>
    <recommendedName>
        <fullName evidence="8">Translational activator of cytochrome c oxidase 1</fullName>
    </recommendedName>
    <alternativeName>
        <fullName evidence="9">Coiled-coil domain-containing protein 44</fullName>
    </alternativeName>
</protein>
<dbReference type="InterPro" id="IPR017856">
    <property type="entry name" value="Integrase-like_N"/>
</dbReference>
<feature type="domain" description="TACO1/YebC-like second and third" evidence="10">
    <location>
        <begin position="173"/>
        <end position="330"/>
    </location>
</feature>
<dbReference type="InterPro" id="IPR049083">
    <property type="entry name" value="TACO1_YebC_N"/>
</dbReference>
<dbReference type="FunFam" id="3.30.70.980:FF:000008">
    <property type="entry name" value="Translational activator of cytochrome c oxidase 1"/>
    <property type="match status" value="1"/>
</dbReference>
<dbReference type="InterPro" id="IPR048300">
    <property type="entry name" value="TACO1_YebC-like_2nd/3rd_dom"/>
</dbReference>
<evidence type="ECO:0000256" key="6">
    <source>
        <dbReference type="ARBA" id="ARBA00023159"/>
    </source>
</evidence>
<evidence type="ECO:0000256" key="7">
    <source>
        <dbReference type="ARBA" id="ARBA00053642"/>
    </source>
</evidence>
<comment type="similarity">
    <text evidence="2">Belongs to the TACO1 family.</text>
</comment>
<evidence type="ECO:0000313" key="13">
    <source>
        <dbReference type="Proteomes" id="UP001168821"/>
    </source>
</evidence>
<evidence type="ECO:0000259" key="11">
    <source>
        <dbReference type="Pfam" id="PF20772"/>
    </source>
</evidence>
<evidence type="ECO:0000259" key="10">
    <source>
        <dbReference type="Pfam" id="PF01709"/>
    </source>
</evidence>
<dbReference type="SUPFAM" id="SSF75625">
    <property type="entry name" value="YebC-like"/>
    <property type="match status" value="1"/>
</dbReference>
<dbReference type="GO" id="GO:0006417">
    <property type="term" value="P:regulation of translation"/>
    <property type="evidence" value="ECO:0007669"/>
    <property type="project" value="UniProtKB-KW"/>
</dbReference>
<evidence type="ECO:0000256" key="4">
    <source>
        <dbReference type="ARBA" id="ARBA00023054"/>
    </source>
</evidence>
<evidence type="ECO:0000256" key="9">
    <source>
        <dbReference type="ARBA" id="ARBA00075676"/>
    </source>
</evidence>
<dbReference type="PANTHER" id="PTHR12532:SF0">
    <property type="entry name" value="TRANSLATIONAL ACTIVATOR OF CYTOCHROME C OXIDASE 1"/>
    <property type="match status" value="1"/>
</dbReference>
<evidence type="ECO:0000256" key="3">
    <source>
        <dbReference type="ARBA" id="ARBA00022845"/>
    </source>
</evidence>
<keyword evidence="5" id="KW-0496">Mitochondrion</keyword>
<dbReference type="GO" id="GO:0005739">
    <property type="term" value="C:mitochondrion"/>
    <property type="evidence" value="ECO:0007669"/>
    <property type="project" value="UniProtKB-SubCell"/>
</dbReference>
<feature type="domain" description="TACO1/YebC-like N-terminal" evidence="11">
    <location>
        <begin position="93"/>
        <end position="161"/>
    </location>
</feature>
<accession>A0AA38I966</accession>
<reference evidence="12" key="1">
    <citation type="journal article" date="2023" name="G3 (Bethesda)">
        <title>Whole genome assemblies of Zophobas morio and Tenebrio molitor.</title>
        <authorList>
            <person name="Kaur S."/>
            <person name="Stinson S.A."/>
            <person name="diCenzo G.C."/>
        </authorList>
    </citation>
    <scope>NUCLEOTIDE SEQUENCE</scope>
    <source>
        <strain evidence="12">QUZm001</strain>
    </source>
</reference>
<dbReference type="Proteomes" id="UP001168821">
    <property type="component" value="Unassembled WGS sequence"/>
</dbReference>
<comment type="subcellular location">
    <subcellularLocation>
        <location evidence="1">Mitochondrion</location>
    </subcellularLocation>
</comment>
<evidence type="ECO:0000256" key="1">
    <source>
        <dbReference type="ARBA" id="ARBA00004173"/>
    </source>
</evidence>
<evidence type="ECO:0000256" key="2">
    <source>
        <dbReference type="ARBA" id="ARBA00008724"/>
    </source>
</evidence>
<keyword evidence="6" id="KW-0010">Activator</keyword>
<dbReference type="FunFam" id="1.10.10.200:FF:000002">
    <property type="entry name" value="Probable transcriptional regulatory protein CLM62_37755"/>
    <property type="match status" value="1"/>
</dbReference>
<dbReference type="Gene3D" id="3.30.70.980">
    <property type="match status" value="2"/>
</dbReference>
<dbReference type="InterPro" id="IPR026564">
    <property type="entry name" value="Transcrip_reg_TACO1-like_dom3"/>
</dbReference>
<comment type="caution">
    <text evidence="12">The sequence shown here is derived from an EMBL/GenBank/DDBJ whole genome shotgun (WGS) entry which is preliminary data.</text>
</comment>
<keyword evidence="3" id="KW-0810">Translation regulation</keyword>
<dbReference type="InterPro" id="IPR029072">
    <property type="entry name" value="YebC-like"/>
</dbReference>